<organism evidence="2">
    <name type="scientific">Clastoptera arizonana</name>
    <name type="common">Arizona spittle bug</name>
    <dbReference type="NCBI Taxonomy" id="38151"/>
    <lineage>
        <taxon>Eukaryota</taxon>
        <taxon>Metazoa</taxon>
        <taxon>Ecdysozoa</taxon>
        <taxon>Arthropoda</taxon>
        <taxon>Hexapoda</taxon>
        <taxon>Insecta</taxon>
        <taxon>Pterygota</taxon>
        <taxon>Neoptera</taxon>
        <taxon>Paraneoptera</taxon>
        <taxon>Hemiptera</taxon>
        <taxon>Auchenorrhyncha</taxon>
        <taxon>Cercopoidea</taxon>
        <taxon>Clastopteridae</taxon>
        <taxon>Clastoptera</taxon>
    </lineage>
</organism>
<gene>
    <name evidence="2" type="ORF">g.22040</name>
</gene>
<name>A0A1B6DR73_9HEMI</name>
<dbReference type="InterPro" id="IPR040213">
    <property type="entry name" value="GIR2-like"/>
</dbReference>
<dbReference type="Pfam" id="PF16543">
    <property type="entry name" value="DFRP_C"/>
    <property type="match status" value="1"/>
</dbReference>
<dbReference type="PROSITE" id="PS50908">
    <property type="entry name" value="RWD"/>
    <property type="match status" value="1"/>
</dbReference>
<dbReference type="InterPro" id="IPR016135">
    <property type="entry name" value="UBQ-conjugating_enzyme/RWD"/>
</dbReference>
<dbReference type="Gene3D" id="6.20.400.10">
    <property type="match status" value="1"/>
</dbReference>
<evidence type="ECO:0000259" key="1">
    <source>
        <dbReference type="PROSITE" id="PS50908"/>
    </source>
</evidence>
<dbReference type="FunFam" id="3.10.110.10:FF:000075">
    <property type="entry name" value="RWD domain-containing protein (Gir2)"/>
    <property type="match status" value="1"/>
</dbReference>
<dbReference type="EMBL" id="GEDC01009110">
    <property type="protein sequence ID" value="JAS28188.1"/>
    <property type="molecule type" value="Transcribed_RNA"/>
</dbReference>
<dbReference type="SMART" id="SM00591">
    <property type="entry name" value="RWD"/>
    <property type="match status" value="1"/>
</dbReference>
<reference evidence="2" key="1">
    <citation type="submission" date="2015-12" db="EMBL/GenBank/DDBJ databases">
        <title>De novo transcriptome assembly of four potential Pierce s Disease insect vectors from Arizona vineyards.</title>
        <authorList>
            <person name="Tassone E.E."/>
        </authorList>
    </citation>
    <scope>NUCLEOTIDE SEQUENCE</scope>
</reference>
<dbReference type="InterPro" id="IPR006575">
    <property type="entry name" value="RWD_dom"/>
</dbReference>
<dbReference type="Pfam" id="PF05773">
    <property type="entry name" value="RWD"/>
    <property type="match status" value="1"/>
</dbReference>
<protein>
    <recommendedName>
        <fullName evidence="1">RWD domain-containing protein</fullName>
    </recommendedName>
</protein>
<proteinExistence type="predicted"/>
<dbReference type="InterPro" id="IPR032378">
    <property type="entry name" value="ZC3H15/TMA46_C"/>
</dbReference>
<evidence type="ECO:0000313" key="2">
    <source>
        <dbReference type="EMBL" id="JAS28188.1"/>
    </source>
</evidence>
<dbReference type="PANTHER" id="PTHR12292">
    <property type="entry name" value="RWD DOMAIN-CONTAINING PROTEIN"/>
    <property type="match status" value="1"/>
</dbReference>
<feature type="domain" description="RWD" evidence="1">
    <location>
        <begin position="9"/>
        <end position="117"/>
    </location>
</feature>
<sequence length="241" mass="27861">MDYKEEQNNEIEALDSIYCGEMEILTSKPRHIFTIPIKSDDFSENSEGLGLYCKLKFEYTPQYPEEVPKVEVEDAVGLRDSDQILLCNHIQKQSIDNLGMVMIFTLVSAAQEWLNELSDGQRKTAQAKEEKRIQDEEEAERKRFEGKRVTVESFIAWKKDFELEMGFTLKKEKEDKNKKLTGRELFLLDKSLNQSDLKFLEDGGDTIKVDEALFADDEELDLGIDDLDIDNLNELQNDDSI</sequence>
<dbReference type="SUPFAM" id="SSF54495">
    <property type="entry name" value="UBC-like"/>
    <property type="match status" value="1"/>
</dbReference>
<dbReference type="Gene3D" id="3.10.110.10">
    <property type="entry name" value="Ubiquitin Conjugating Enzyme"/>
    <property type="match status" value="1"/>
</dbReference>
<dbReference type="AlphaFoldDB" id="A0A1B6DR73"/>
<dbReference type="CDD" id="cd23816">
    <property type="entry name" value="RWD_RWDD1"/>
    <property type="match status" value="1"/>
</dbReference>
<accession>A0A1B6DR73</accession>